<gene>
    <name evidence="2" type="ORF">QBC32DRAFT_187400</name>
</gene>
<evidence type="ECO:0000256" key="1">
    <source>
        <dbReference type="SAM" id="MobiDB-lite"/>
    </source>
</evidence>
<dbReference type="EMBL" id="MU859175">
    <property type="protein sequence ID" value="KAK3950512.1"/>
    <property type="molecule type" value="Genomic_DNA"/>
</dbReference>
<feature type="compositionally biased region" description="Polar residues" evidence="1">
    <location>
        <begin position="101"/>
        <end position="113"/>
    </location>
</feature>
<comment type="caution">
    <text evidence="2">The sequence shown here is derived from an EMBL/GenBank/DDBJ whole genome shotgun (WGS) entry which is preliminary data.</text>
</comment>
<feature type="non-terminal residue" evidence="2">
    <location>
        <position position="161"/>
    </location>
</feature>
<proteinExistence type="predicted"/>
<reference evidence="2" key="2">
    <citation type="submission" date="2023-06" db="EMBL/GenBank/DDBJ databases">
        <authorList>
            <consortium name="Lawrence Berkeley National Laboratory"/>
            <person name="Mondo S.J."/>
            <person name="Hensen N."/>
            <person name="Bonometti L."/>
            <person name="Westerberg I."/>
            <person name="Brannstrom I.O."/>
            <person name="Guillou S."/>
            <person name="Cros-Aarteil S."/>
            <person name="Calhoun S."/>
            <person name="Haridas S."/>
            <person name="Kuo A."/>
            <person name="Pangilinan J."/>
            <person name="Riley R."/>
            <person name="Labutti K."/>
            <person name="Andreopoulos B."/>
            <person name="Lipzen A."/>
            <person name="Chen C."/>
            <person name="Yanf M."/>
            <person name="Daum C."/>
            <person name="Ng V."/>
            <person name="Clum A."/>
            <person name="Steindorff A."/>
            <person name="Ohm R."/>
            <person name="Martin F."/>
            <person name="Silar P."/>
            <person name="Natvig D."/>
            <person name="Lalanne C."/>
            <person name="Gautier V."/>
            <person name="Ament-Velasquez S.L."/>
            <person name="Kruys A."/>
            <person name="Hutchinson M.I."/>
            <person name="Powell A.J."/>
            <person name="Barry K."/>
            <person name="Miller A.N."/>
            <person name="Grigoriev I.V."/>
            <person name="Debuchy R."/>
            <person name="Gladieux P."/>
            <person name="Thoren M.H."/>
            <person name="Johannesson H."/>
        </authorList>
    </citation>
    <scope>NUCLEOTIDE SEQUENCE</scope>
    <source>
        <strain evidence="2">CBS 626.80</strain>
    </source>
</reference>
<feature type="non-terminal residue" evidence="2">
    <location>
        <position position="1"/>
    </location>
</feature>
<name>A0AAN6NR54_9PEZI</name>
<dbReference type="AlphaFoldDB" id="A0AAN6NR54"/>
<keyword evidence="3" id="KW-1185">Reference proteome</keyword>
<sequence length="161" mass="17656">SHAGDTCLNLFGSDPLAYRTEQQQRCLCVHPSVRHSRVWCLEHCEPDSFRPSHLDVHTVAPGSGHNRGPQLRLAGSGCLVHHHPKAAKSSQRGPRAGHRPPTQQETRPSSESIPFSRERSQTFPRTGRPILSSIVSSLSLADCGCNCNCKPNRFVSCVFGP</sequence>
<organism evidence="2 3">
    <name type="scientific">Pseudoneurospora amorphoporcata</name>
    <dbReference type="NCBI Taxonomy" id="241081"/>
    <lineage>
        <taxon>Eukaryota</taxon>
        <taxon>Fungi</taxon>
        <taxon>Dikarya</taxon>
        <taxon>Ascomycota</taxon>
        <taxon>Pezizomycotina</taxon>
        <taxon>Sordariomycetes</taxon>
        <taxon>Sordariomycetidae</taxon>
        <taxon>Sordariales</taxon>
        <taxon>Sordariaceae</taxon>
        <taxon>Pseudoneurospora</taxon>
    </lineage>
</organism>
<accession>A0AAN6NR54</accession>
<evidence type="ECO:0000313" key="2">
    <source>
        <dbReference type="EMBL" id="KAK3950512.1"/>
    </source>
</evidence>
<feature type="region of interest" description="Disordered" evidence="1">
    <location>
        <begin position="83"/>
        <end position="128"/>
    </location>
</feature>
<protein>
    <submittedName>
        <fullName evidence="2">Uncharacterized protein</fullName>
    </submittedName>
</protein>
<evidence type="ECO:0000313" key="3">
    <source>
        <dbReference type="Proteomes" id="UP001303222"/>
    </source>
</evidence>
<dbReference type="Proteomes" id="UP001303222">
    <property type="component" value="Unassembled WGS sequence"/>
</dbReference>
<reference evidence="2" key="1">
    <citation type="journal article" date="2023" name="Mol. Phylogenet. Evol.">
        <title>Genome-scale phylogeny and comparative genomics of the fungal order Sordariales.</title>
        <authorList>
            <person name="Hensen N."/>
            <person name="Bonometti L."/>
            <person name="Westerberg I."/>
            <person name="Brannstrom I.O."/>
            <person name="Guillou S."/>
            <person name="Cros-Aarteil S."/>
            <person name="Calhoun S."/>
            <person name="Haridas S."/>
            <person name="Kuo A."/>
            <person name="Mondo S."/>
            <person name="Pangilinan J."/>
            <person name="Riley R."/>
            <person name="LaButti K."/>
            <person name="Andreopoulos B."/>
            <person name="Lipzen A."/>
            <person name="Chen C."/>
            <person name="Yan M."/>
            <person name="Daum C."/>
            <person name="Ng V."/>
            <person name="Clum A."/>
            <person name="Steindorff A."/>
            <person name="Ohm R.A."/>
            <person name="Martin F."/>
            <person name="Silar P."/>
            <person name="Natvig D.O."/>
            <person name="Lalanne C."/>
            <person name="Gautier V."/>
            <person name="Ament-Velasquez S.L."/>
            <person name="Kruys A."/>
            <person name="Hutchinson M.I."/>
            <person name="Powell A.J."/>
            <person name="Barry K."/>
            <person name="Miller A.N."/>
            <person name="Grigoriev I.V."/>
            <person name="Debuchy R."/>
            <person name="Gladieux P."/>
            <person name="Hiltunen Thoren M."/>
            <person name="Johannesson H."/>
        </authorList>
    </citation>
    <scope>NUCLEOTIDE SEQUENCE</scope>
    <source>
        <strain evidence="2">CBS 626.80</strain>
    </source>
</reference>